<dbReference type="RefSeq" id="WP_158002766.1">
    <property type="nucleotide sequence ID" value="NZ_BCMK01000031.1"/>
</dbReference>
<comment type="caution">
    <text evidence="1">The sequence shown here is derived from an EMBL/GenBank/DDBJ whole genome shotgun (WGS) entry which is preliminary data.</text>
</comment>
<gene>
    <name evidence="1" type="ORF">PV399_28810</name>
    <name evidence="2" type="ORF">PV666_25665</name>
</gene>
<name>A0AAP6EI95_9ACTN</name>
<reference evidence="1 3" key="1">
    <citation type="journal article" date="2023" name="Microb. Genom.">
        <title>Mesoterricola silvestris gen. nov., sp. nov., Mesoterricola sediminis sp. nov., Geothrix oryzae sp. nov., Geothrix edaphica sp. nov., Geothrix rubra sp. nov., and Geothrix limicola sp. nov., six novel members of Acidobacteriota isolated from soils.</title>
        <authorList>
            <person name="Weisberg A.J."/>
            <person name="Pearce E."/>
            <person name="Kramer C.G."/>
            <person name="Chang J.H."/>
            <person name="Clarke C.R."/>
        </authorList>
    </citation>
    <scope>NUCLEOTIDE SEQUENCE</scope>
    <source>
        <strain evidence="2 3">NB05-1H</strain>
        <strain evidence="1">NRRL_B-16521</strain>
    </source>
</reference>
<dbReference type="EMBL" id="JARAWP010000015">
    <property type="protein sequence ID" value="MDX3021253.1"/>
    <property type="molecule type" value="Genomic_DNA"/>
</dbReference>
<dbReference type="Proteomes" id="UP001272987">
    <property type="component" value="Unassembled WGS sequence"/>
</dbReference>
<dbReference type="GeneID" id="69810846"/>
<evidence type="ECO:0000313" key="3">
    <source>
        <dbReference type="Proteomes" id="UP001272987"/>
    </source>
</evidence>
<evidence type="ECO:0000313" key="2">
    <source>
        <dbReference type="EMBL" id="MDX3021253.1"/>
    </source>
</evidence>
<dbReference type="EMBL" id="JARAWC010000023">
    <property type="protein sequence ID" value="MDX2963694.1"/>
    <property type="molecule type" value="Genomic_DNA"/>
</dbReference>
<protein>
    <submittedName>
        <fullName evidence="1">Uncharacterized protein</fullName>
    </submittedName>
</protein>
<proteinExistence type="predicted"/>
<dbReference type="Proteomes" id="UP001282288">
    <property type="component" value="Unassembled WGS sequence"/>
</dbReference>
<organism evidence="1 4">
    <name type="scientific">Streptomyces acidiscabies</name>
    <dbReference type="NCBI Taxonomy" id="42234"/>
    <lineage>
        <taxon>Bacteria</taxon>
        <taxon>Bacillati</taxon>
        <taxon>Actinomycetota</taxon>
        <taxon>Actinomycetes</taxon>
        <taxon>Kitasatosporales</taxon>
        <taxon>Streptomycetaceae</taxon>
        <taxon>Streptomyces</taxon>
    </lineage>
</organism>
<sequence>MTGLGQTEDGMLRAYPLRFEHTDKCGTGQGLWDAYRRAYGDGGTR</sequence>
<evidence type="ECO:0000313" key="4">
    <source>
        <dbReference type="Proteomes" id="UP001282288"/>
    </source>
</evidence>
<dbReference type="AlphaFoldDB" id="A0AAP6EI95"/>
<keyword evidence="3" id="KW-1185">Reference proteome</keyword>
<accession>A0AAP6EI95</accession>
<evidence type="ECO:0000313" key="1">
    <source>
        <dbReference type="EMBL" id="MDX2963694.1"/>
    </source>
</evidence>